<reference evidence="1 2" key="1">
    <citation type="submission" date="2019-12" db="EMBL/GenBank/DDBJ databases">
        <title>Spirosoma sp. HMF4905 genome sequencing and assembly.</title>
        <authorList>
            <person name="Kang H."/>
            <person name="Cha I."/>
            <person name="Kim H."/>
            <person name="Joh K."/>
        </authorList>
    </citation>
    <scope>NUCLEOTIDE SEQUENCE [LARGE SCALE GENOMIC DNA]</scope>
    <source>
        <strain evidence="1 2">HMF4905</strain>
    </source>
</reference>
<evidence type="ECO:0000313" key="2">
    <source>
        <dbReference type="Proteomes" id="UP000436006"/>
    </source>
</evidence>
<protein>
    <submittedName>
        <fullName evidence="1">Uncharacterized protein</fullName>
    </submittedName>
</protein>
<comment type="caution">
    <text evidence="1">The sequence shown here is derived from an EMBL/GenBank/DDBJ whole genome shotgun (WGS) entry which is preliminary data.</text>
</comment>
<dbReference type="Proteomes" id="UP000436006">
    <property type="component" value="Unassembled WGS sequence"/>
</dbReference>
<dbReference type="AlphaFoldDB" id="A0A7K1S3P6"/>
<accession>A0A7K1S3P6</accession>
<name>A0A7K1S3P6_9BACT</name>
<sequence length="100" mass="11421">MNRLEKIALLSKVLQGGNTETAKRQLTHAMENHNRGLVLIDDLDDPGAVWDDNSMFTFHDKGKDHRMTLGQAQVYAKRNFVHTLFVLPANNRPDTYETAR</sequence>
<proteinExistence type="predicted"/>
<evidence type="ECO:0000313" key="1">
    <source>
        <dbReference type="EMBL" id="MVM28441.1"/>
    </source>
</evidence>
<gene>
    <name evidence="1" type="ORF">GO755_00250</name>
</gene>
<dbReference type="RefSeq" id="WP_157582564.1">
    <property type="nucleotide sequence ID" value="NZ_WPIN01000001.1"/>
</dbReference>
<keyword evidence="2" id="KW-1185">Reference proteome</keyword>
<organism evidence="1 2">
    <name type="scientific">Spirosoma arboris</name>
    <dbReference type="NCBI Taxonomy" id="2682092"/>
    <lineage>
        <taxon>Bacteria</taxon>
        <taxon>Pseudomonadati</taxon>
        <taxon>Bacteroidota</taxon>
        <taxon>Cytophagia</taxon>
        <taxon>Cytophagales</taxon>
        <taxon>Cytophagaceae</taxon>
        <taxon>Spirosoma</taxon>
    </lineage>
</organism>
<dbReference type="EMBL" id="WPIN01000001">
    <property type="protein sequence ID" value="MVM28441.1"/>
    <property type="molecule type" value="Genomic_DNA"/>
</dbReference>